<evidence type="ECO:0000313" key="2">
    <source>
        <dbReference type="Proteomes" id="UP000249922"/>
    </source>
</evidence>
<accession>A0ABN5MBB4</accession>
<dbReference type="RefSeq" id="WP_112888533.1">
    <property type="nucleotide sequence ID" value="NZ_CP030239.1"/>
</dbReference>
<gene>
    <name evidence="1" type="ORF">DPM13_17865</name>
</gene>
<protein>
    <submittedName>
        <fullName evidence="1">Uncharacterized protein</fullName>
    </submittedName>
</protein>
<sequence length="78" mass="8724">MFGRGSIALVDFLRHPSRDFRLSEAAGLIWQQRLVKSAHEFESKRAACKVATDGSLPVDAGHPFHGAYRMNDLNIEAR</sequence>
<reference evidence="1 2" key="1">
    <citation type="submission" date="2018-06" db="EMBL/GenBank/DDBJ databases">
        <title>Complete genome sequence of Paracoccus mutanolyticus strain RSP-02 isolated from cellulosic waste.</title>
        <authorList>
            <person name="Amrutha R.N."/>
            <person name="Shrivastav A."/>
            <person name="Buddana S.K."/>
            <person name="Deshpande U."/>
            <person name="Prakasham R.S."/>
        </authorList>
    </citation>
    <scope>NUCLEOTIDE SEQUENCE [LARGE SCALE GENOMIC DNA]</scope>
    <source>
        <strain evidence="1 2">RSP-02</strain>
    </source>
</reference>
<evidence type="ECO:0000313" key="1">
    <source>
        <dbReference type="EMBL" id="AWX94150.1"/>
    </source>
</evidence>
<dbReference type="Proteomes" id="UP000249922">
    <property type="component" value="Chromosome"/>
</dbReference>
<dbReference type="EMBL" id="CP030239">
    <property type="protein sequence ID" value="AWX94150.1"/>
    <property type="molecule type" value="Genomic_DNA"/>
</dbReference>
<name>A0ABN5MBB4_9RHOB</name>
<keyword evidence="2" id="KW-1185">Reference proteome</keyword>
<proteinExistence type="predicted"/>
<organism evidence="1 2">
    <name type="scientific">Paracoccus mutanolyticus</name>
    <dbReference type="NCBI Taxonomy" id="1499308"/>
    <lineage>
        <taxon>Bacteria</taxon>
        <taxon>Pseudomonadati</taxon>
        <taxon>Pseudomonadota</taxon>
        <taxon>Alphaproteobacteria</taxon>
        <taxon>Rhodobacterales</taxon>
        <taxon>Paracoccaceae</taxon>
        <taxon>Paracoccus</taxon>
    </lineage>
</organism>